<feature type="transmembrane region" description="Helical" evidence="6">
    <location>
        <begin position="337"/>
        <end position="361"/>
    </location>
</feature>
<dbReference type="AlphaFoldDB" id="A0A2S6NCG6"/>
<dbReference type="PANTHER" id="PTHR23538">
    <property type="entry name" value="44.5 KD BACTERIOCHLOROPHYLL SYNTHASE SUBUNIT"/>
    <property type="match status" value="1"/>
</dbReference>
<feature type="transmembrane region" description="Helical" evidence="6">
    <location>
        <begin position="48"/>
        <end position="65"/>
    </location>
</feature>
<reference evidence="7 8" key="1">
    <citation type="journal article" date="2018" name="Arch. Microbiol.">
        <title>New insights into the metabolic potential of the phototrophic purple bacterium Rhodopila globiformis DSM 161(T) from its draft genome sequence and evidence for a vanadium-dependent nitrogenase.</title>
        <authorList>
            <person name="Imhoff J.F."/>
            <person name="Rahn T."/>
            <person name="Kunzel S."/>
            <person name="Neulinger S.C."/>
        </authorList>
    </citation>
    <scope>NUCLEOTIDE SEQUENCE [LARGE SCALE GENOMIC DNA]</scope>
    <source>
        <strain evidence="7 8">DSM 16996</strain>
    </source>
</reference>
<comment type="similarity">
    <text evidence="2">Belongs to the PucC family.</text>
</comment>
<evidence type="ECO:0000256" key="6">
    <source>
        <dbReference type="SAM" id="Phobius"/>
    </source>
</evidence>
<accession>A0A2S6NCG6</accession>
<evidence type="ECO:0000313" key="7">
    <source>
        <dbReference type="EMBL" id="PPQ32297.1"/>
    </source>
</evidence>
<dbReference type="EMBL" id="NHSJ01000041">
    <property type="protein sequence ID" value="PPQ32297.1"/>
    <property type="molecule type" value="Genomic_DNA"/>
</dbReference>
<dbReference type="OrthoDB" id="5800821at2"/>
<feature type="transmembrane region" description="Helical" evidence="6">
    <location>
        <begin position="373"/>
        <end position="394"/>
    </location>
</feature>
<feature type="transmembrane region" description="Helical" evidence="6">
    <location>
        <begin position="304"/>
        <end position="325"/>
    </location>
</feature>
<dbReference type="CDD" id="cd06176">
    <property type="entry name" value="MFS_BCD_PucC-like"/>
    <property type="match status" value="1"/>
</dbReference>
<dbReference type="PIRSF" id="PIRSF016565">
    <property type="entry name" value="PucC"/>
    <property type="match status" value="1"/>
</dbReference>
<dbReference type="GO" id="GO:0016020">
    <property type="term" value="C:membrane"/>
    <property type="evidence" value="ECO:0007669"/>
    <property type="project" value="UniProtKB-SubCell"/>
</dbReference>
<organism evidence="7 8">
    <name type="scientific">Rhodoblastus sphagnicola</name>
    <dbReference type="NCBI Taxonomy" id="333368"/>
    <lineage>
        <taxon>Bacteria</taxon>
        <taxon>Pseudomonadati</taxon>
        <taxon>Pseudomonadota</taxon>
        <taxon>Alphaproteobacteria</taxon>
        <taxon>Hyphomicrobiales</taxon>
        <taxon>Rhodoblastaceae</taxon>
        <taxon>Rhodoblastus</taxon>
    </lineage>
</organism>
<dbReference type="RefSeq" id="WP_104507050.1">
    <property type="nucleotide sequence ID" value="NZ_JACIGC010000002.1"/>
</dbReference>
<dbReference type="InterPro" id="IPR004896">
    <property type="entry name" value="PucC-rel"/>
</dbReference>
<sequence length="451" mass="45254">MRDALSPFTSYPLLTWAGIARLGLVQTSLGAIVVLMTATINRVMVVELALPAVIPGLLVALFHGVQIMRPAWGHKSDVGGRRAPWIVGGMAALALGGVLAAAGAALAGTSMFEGLAVAALGFLLVGCGAGAAGTNVLATLAARVAPKRRAAAATLVWVMMIVGFAVTAPLAGHFLDPYSGSRLIAVTSVVCVSAFALACLAVAGVETRSAARAGDGRRPSSFRAAFGEVWAEPAARRFTIFIFVSMLAYSAQELLVEPFAGLAFGLTPGVTTKLAGLQHGGTLLGMIVVAIGASAIGGPRLGNLKFWIVGGCLAASTALVLVAAAGLVPSDAGPLRAAVFVLGVSNGVYAASAIGAMMGLAGRGAEGREGVRMGLWGAAQALALGAGGLIGAALVDIARWALGSPLAAYGVVFVIEAIAFVAAALLALRIERQAPRSPGEVVEFESAPTGA</sequence>
<dbReference type="Pfam" id="PF03209">
    <property type="entry name" value="PUCC"/>
    <property type="match status" value="1"/>
</dbReference>
<evidence type="ECO:0000256" key="5">
    <source>
        <dbReference type="ARBA" id="ARBA00023136"/>
    </source>
</evidence>
<feature type="transmembrane region" description="Helical" evidence="6">
    <location>
        <begin position="238"/>
        <end position="256"/>
    </location>
</feature>
<feature type="transmembrane region" description="Helical" evidence="6">
    <location>
        <begin position="183"/>
        <end position="205"/>
    </location>
</feature>
<name>A0A2S6NCG6_9HYPH</name>
<dbReference type="Gene3D" id="1.20.1250.20">
    <property type="entry name" value="MFS general substrate transporter like domains"/>
    <property type="match status" value="2"/>
</dbReference>
<dbReference type="Proteomes" id="UP000239089">
    <property type="component" value="Unassembled WGS sequence"/>
</dbReference>
<feature type="transmembrane region" description="Helical" evidence="6">
    <location>
        <begin position="276"/>
        <end position="297"/>
    </location>
</feature>
<dbReference type="PANTHER" id="PTHR23538:SF1">
    <property type="entry name" value="44.5 KD BACTERIOCHLOROPHYLL SYNTHASE SUBUNIT"/>
    <property type="match status" value="1"/>
</dbReference>
<keyword evidence="8" id="KW-1185">Reference proteome</keyword>
<dbReference type="InterPro" id="IPR026036">
    <property type="entry name" value="PucC"/>
</dbReference>
<evidence type="ECO:0000256" key="4">
    <source>
        <dbReference type="ARBA" id="ARBA00022989"/>
    </source>
</evidence>
<protein>
    <submittedName>
        <fullName evidence="7">MFS transporter</fullName>
    </submittedName>
</protein>
<evidence type="ECO:0000256" key="3">
    <source>
        <dbReference type="ARBA" id="ARBA00022692"/>
    </source>
</evidence>
<feature type="transmembrane region" description="Helical" evidence="6">
    <location>
        <begin position="114"/>
        <end position="138"/>
    </location>
</feature>
<proteinExistence type="inferred from homology"/>
<keyword evidence="5 6" id="KW-0472">Membrane</keyword>
<dbReference type="SUPFAM" id="SSF103473">
    <property type="entry name" value="MFS general substrate transporter"/>
    <property type="match status" value="1"/>
</dbReference>
<feature type="transmembrane region" description="Helical" evidence="6">
    <location>
        <begin position="85"/>
        <end position="108"/>
    </location>
</feature>
<evidence type="ECO:0000256" key="2">
    <source>
        <dbReference type="ARBA" id="ARBA00008412"/>
    </source>
</evidence>
<gene>
    <name evidence="7" type="ORF">CCR94_06405</name>
</gene>
<feature type="transmembrane region" description="Helical" evidence="6">
    <location>
        <begin position="406"/>
        <end position="428"/>
    </location>
</feature>
<keyword evidence="4 6" id="KW-1133">Transmembrane helix</keyword>
<feature type="transmembrane region" description="Helical" evidence="6">
    <location>
        <begin position="12"/>
        <end position="36"/>
    </location>
</feature>
<evidence type="ECO:0000313" key="8">
    <source>
        <dbReference type="Proteomes" id="UP000239089"/>
    </source>
</evidence>
<feature type="transmembrane region" description="Helical" evidence="6">
    <location>
        <begin position="150"/>
        <end position="171"/>
    </location>
</feature>
<comment type="subcellular location">
    <subcellularLocation>
        <location evidence="1">Membrane</location>
        <topology evidence="1">Multi-pass membrane protein</topology>
    </subcellularLocation>
</comment>
<dbReference type="InterPro" id="IPR036259">
    <property type="entry name" value="MFS_trans_sf"/>
</dbReference>
<comment type="caution">
    <text evidence="7">The sequence shown here is derived from an EMBL/GenBank/DDBJ whole genome shotgun (WGS) entry which is preliminary data.</text>
</comment>
<keyword evidence="3 6" id="KW-0812">Transmembrane</keyword>
<evidence type="ECO:0000256" key="1">
    <source>
        <dbReference type="ARBA" id="ARBA00004141"/>
    </source>
</evidence>